<dbReference type="PANTHER" id="PTHR24321">
    <property type="entry name" value="DEHYDROGENASES, SHORT CHAIN"/>
    <property type="match status" value="1"/>
</dbReference>
<keyword evidence="2" id="KW-0521">NADP</keyword>
<dbReference type="Gene3D" id="3.40.50.720">
    <property type="entry name" value="NAD(P)-binding Rossmann-like Domain"/>
    <property type="match status" value="1"/>
</dbReference>
<dbReference type="FunFam" id="3.40.50.720:FF:000084">
    <property type="entry name" value="Short-chain dehydrogenase reductase"/>
    <property type="match status" value="1"/>
</dbReference>
<dbReference type="PRINTS" id="PR00081">
    <property type="entry name" value="GDHRDH"/>
</dbReference>
<dbReference type="OrthoDB" id="1669814at2759"/>
<dbReference type="Pfam" id="PF13561">
    <property type="entry name" value="adh_short_C2"/>
    <property type="match status" value="1"/>
</dbReference>
<organism evidence="4 5">
    <name type="scientific">Lojkania enalia</name>
    <dbReference type="NCBI Taxonomy" id="147567"/>
    <lineage>
        <taxon>Eukaryota</taxon>
        <taxon>Fungi</taxon>
        <taxon>Dikarya</taxon>
        <taxon>Ascomycota</taxon>
        <taxon>Pezizomycotina</taxon>
        <taxon>Dothideomycetes</taxon>
        <taxon>Pleosporomycetidae</taxon>
        <taxon>Pleosporales</taxon>
        <taxon>Pleosporales incertae sedis</taxon>
        <taxon>Lojkania</taxon>
    </lineage>
</organism>
<dbReference type="CDD" id="cd05233">
    <property type="entry name" value="SDR_c"/>
    <property type="match status" value="1"/>
</dbReference>
<dbReference type="AlphaFoldDB" id="A0A9P4KB99"/>
<keyword evidence="3" id="KW-0560">Oxidoreductase</keyword>
<dbReference type="PROSITE" id="PS00061">
    <property type="entry name" value="ADH_SHORT"/>
    <property type="match status" value="1"/>
</dbReference>
<proteinExistence type="inferred from homology"/>
<comment type="caution">
    <text evidence="4">The sequence shown here is derived from an EMBL/GenBank/DDBJ whole genome shotgun (WGS) entry which is preliminary data.</text>
</comment>
<name>A0A9P4KB99_9PLEO</name>
<protein>
    <submittedName>
        <fullName evidence="4">3-alpha--hydroxysteroid dehydrogenase</fullName>
    </submittedName>
</protein>
<dbReference type="SUPFAM" id="SSF51735">
    <property type="entry name" value="NAD(P)-binding Rossmann-fold domains"/>
    <property type="match status" value="1"/>
</dbReference>
<evidence type="ECO:0000256" key="3">
    <source>
        <dbReference type="ARBA" id="ARBA00023002"/>
    </source>
</evidence>
<evidence type="ECO:0000256" key="1">
    <source>
        <dbReference type="ARBA" id="ARBA00006484"/>
    </source>
</evidence>
<dbReference type="InterPro" id="IPR036291">
    <property type="entry name" value="NAD(P)-bd_dom_sf"/>
</dbReference>
<dbReference type="EMBL" id="ML986611">
    <property type="protein sequence ID" value="KAF2265056.1"/>
    <property type="molecule type" value="Genomic_DNA"/>
</dbReference>
<keyword evidence="5" id="KW-1185">Reference proteome</keyword>
<dbReference type="GO" id="GO:0016491">
    <property type="term" value="F:oxidoreductase activity"/>
    <property type="evidence" value="ECO:0007669"/>
    <property type="project" value="UniProtKB-KW"/>
</dbReference>
<dbReference type="InterPro" id="IPR020904">
    <property type="entry name" value="Sc_DH/Rdtase_CS"/>
</dbReference>
<evidence type="ECO:0000313" key="4">
    <source>
        <dbReference type="EMBL" id="KAF2265056.1"/>
    </source>
</evidence>
<reference evidence="5" key="1">
    <citation type="journal article" date="2020" name="Stud. Mycol.">
        <title>101 Dothideomycetes genomes: A test case for predicting lifestyles and emergence of pathogens.</title>
        <authorList>
            <person name="Haridas S."/>
            <person name="Albert R."/>
            <person name="Binder M."/>
            <person name="Bloem J."/>
            <person name="LaButti K."/>
            <person name="Salamov A."/>
            <person name="Andreopoulos B."/>
            <person name="Baker S."/>
            <person name="Barry K."/>
            <person name="Bills G."/>
            <person name="Bluhm B."/>
            <person name="Cannon C."/>
            <person name="Castanera R."/>
            <person name="Culley D."/>
            <person name="Daum C."/>
            <person name="Ezra D."/>
            <person name="Gonzalez J."/>
            <person name="Henrissat B."/>
            <person name="Kuo A."/>
            <person name="Liang C."/>
            <person name="Lipzen A."/>
            <person name="Lutzoni F."/>
            <person name="Magnuson J."/>
            <person name="Mondo S."/>
            <person name="Nolan M."/>
            <person name="Ohm R."/>
            <person name="Pangilinan J."/>
            <person name="Park H.-J."/>
            <person name="Ramirez L."/>
            <person name="Alfaro M."/>
            <person name="Sun H."/>
            <person name="Tritt A."/>
            <person name="Yoshinaga Y."/>
            <person name="Zwiers L.-H."/>
            <person name="Turgeon B."/>
            <person name="Goodwin S."/>
            <person name="Spatafora J."/>
            <person name="Crous P."/>
            <person name="Grigoriev I."/>
        </authorList>
    </citation>
    <scope>NUCLEOTIDE SEQUENCE [LARGE SCALE GENOMIC DNA]</scope>
    <source>
        <strain evidence="5">CBS 304.66</strain>
    </source>
</reference>
<accession>A0A9P4KB99</accession>
<dbReference type="PANTHER" id="PTHR24321:SF8">
    <property type="entry name" value="ESTRADIOL 17-BETA-DEHYDROGENASE 8-RELATED"/>
    <property type="match status" value="1"/>
</dbReference>
<gene>
    <name evidence="4" type="ORF">CC78DRAFT_494109</name>
</gene>
<sequence length="249" mass="26470">MSIKDKVIVITGAASGMGLETSRLFASKRAKLSLADVQEKPLRELEAELRKSGAQVIATVVDVSNRKQVEDWIAATVLKFGKLDGAANLAGVLGKQNNLAQIQDIDDADWDFVFSVNAKGLLNCLRAQIPCFNEGGSIVNAASILGLVGSKEKIAYVASKHAVVGMTRAAAKELGPRHIRVNCFCPGPIDTPMLRESAATRGAKMDTSFLALNRAAAPAEVPPLLEFLISDNASFITGNAMPIDGGWYC</sequence>
<evidence type="ECO:0000313" key="5">
    <source>
        <dbReference type="Proteomes" id="UP000800093"/>
    </source>
</evidence>
<dbReference type="PRINTS" id="PR00080">
    <property type="entry name" value="SDRFAMILY"/>
</dbReference>
<comment type="similarity">
    <text evidence="1">Belongs to the short-chain dehydrogenases/reductases (SDR) family.</text>
</comment>
<dbReference type="InterPro" id="IPR002347">
    <property type="entry name" value="SDR_fam"/>
</dbReference>
<evidence type="ECO:0000256" key="2">
    <source>
        <dbReference type="ARBA" id="ARBA00022857"/>
    </source>
</evidence>
<dbReference type="Proteomes" id="UP000800093">
    <property type="component" value="Unassembled WGS sequence"/>
</dbReference>